<keyword evidence="3" id="KW-1185">Reference proteome</keyword>
<sequence>MPHIDTRYLQLLPRTRASLTQRRAPNPLPTYIRAILWATNDHQKSNDVCVYRLILFRCRCPHSSNAQHSRAMPSRTPATRRRV</sequence>
<dbReference type="AlphaFoldDB" id="A0AAD7BR91"/>
<organism evidence="2 3">
    <name type="scientific">Roridomyces roridus</name>
    <dbReference type="NCBI Taxonomy" id="1738132"/>
    <lineage>
        <taxon>Eukaryota</taxon>
        <taxon>Fungi</taxon>
        <taxon>Dikarya</taxon>
        <taxon>Basidiomycota</taxon>
        <taxon>Agaricomycotina</taxon>
        <taxon>Agaricomycetes</taxon>
        <taxon>Agaricomycetidae</taxon>
        <taxon>Agaricales</taxon>
        <taxon>Marasmiineae</taxon>
        <taxon>Mycenaceae</taxon>
        <taxon>Roridomyces</taxon>
    </lineage>
</organism>
<reference evidence="2" key="1">
    <citation type="submission" date="2023-03" db="EMBL/GenBank/DDBJ databases">
        <title>Massive genome expansion in bonnet fungi (Mycena s.s.) driven by repeated elements and novel gene families across ecological guilds.</title>
        <authorList>
            <consortium name="Lawrence Berkeley National Laboratory"/>
            <person name="Harder C.B."/>
            <person name="Miyauchi S."/>
            <person name="Viragh M."/>
            <person name="Kuo A."/>
            <person name="Thoen E."/>
            <person name="Andreopoulos B."/>
            <person name="Lu D."/>
            <person name="Skrede I."/>
            <person name="Drula E."/>
            <person name="Henrissat B."/>
            <person name="Morin E."/>
            <person name="Kohler A."/>
            <person name="Barry K."/>
            <person name="LaButti K."/>
            <person name="Morin E."/>
            <person name="Salamov A."/>
            <person name="Lipzen A."/>
            <person name="Mereny Z."/>
            <person name="Hegedus B."/>
            <person name="Baldrian P."/>
            <person name="Stursova M."/>
            <person name="Weitz H."/>
            <person name="Taylor A."/>
            <person name="Grigoriev I.V."/>
            <person name="Nagy L.G."/>
            <person name="Martin F."/>
            <person name="Kauserud H."/>
        </authorList>
    </citation>
    <scope>NUCLEOTIDE SEQUENCE</scope>
    <source>
        <strain evidence="2">9284</strain>
    </source>
</reference>
<feature type="region of interest" description="Disordered" evidence="1">
    <location>
        <begin position="64"/>
        <end position="83"/>
    </location>
</feature>
<protein>
    <submittedName>
        <fullName evidence="2">Uncharacterized protein</fullName>
    </submittedName>
</protein>
<evidence type="ECO:0000256" key="1">
    <source>
        <dbReference type="SAM" id="MobiDB-lite"/>
    </source>
</evidence>
<name>A0AAD7BR91_9AGAR</name>
<comment type="caution">
    <text evidence="2">The sequence shown here is derived from an EMBL/GenBank/DDBJ whole genome shotgun (WGS) entry which is preliminary data.</text>
</comment>
<proteinExistence type="predicted"/>
<accession>A0AAD7BR91</accession>
<evidence type="ECO:0000313" key="2">
    <source>
        <dbReference type="EMBL" id="KAJ7628318.1"/>
    </source>
</evidence>
<dbReference type="EMBL" id="JARKIF010000010">
    <property type="protein sequence ID" value="KAJ7628318.1"/>
    <property type="molecule type" value="Genomic_DNA"/>
</dbReference>
<gene>
    <name evidence="2" type="ORF">FB45DRAFT_1059113</name>
</gene>
<evidence type="ECO:0000313" key="3">
    <source>
        <dbReference type="Proteomes" id="UP001221142"/>
    </source>
</evidence>
<dbReference type="Proteomes" id="UP001221142">
    <property type="component" value="Unassembled WGS sequence"/>
</dbReference>